<comment type="caution">
    <text evidence="4">The sequence shown here is derived from an EMBL/GenBank/DDBJ whole genome shotgun (WGS) entry which is preliminary data.</text>
</comment>
<evidence type="ECO:0000256" key="2">
    <source>
        <dbReference type="SAM" id="Phobius"/>
    </source>
</evidence>
<evidence type="ECO:0000313" key="4">
    <source>
        <dbReference type="EMBL" id="GLI27268.1"/>
    </source>
</evidence>
<keyword evidence="5" id="KW-1185">Reference proteome</keyword>
<proteinExistence type="predicted"/>
<dbReference type="AlphaFoldDB" id="A0A9W6CRP3"/>
<organism evidence="4 5">
    <name type="scientific">Agromyces rhizosphaerae</name>
    <dbReference type="NCBI Taxonomy" id="88374"/>
    <lineage>
        <taxon>Bacteria</taxon>
        <taxon>Bacillati</taxon>
        <taxon>Actinomycetota</taxon>
        <taxon>Actinomycetes</taxon>
        <taxon>Micrococcales</taxon>
        <taxon>Microbacteriaceae</taxon>
        <taxon>Agromyces</taxon>
    </lineage>
</organism>
<feature type="transmembrane region" description="Helical" evidence="2">
    <location>
        <begin position="185"/>
        <end position="206"/>
    </location>
</feature>
<gene>
    <name evidence="4" type="ORF">ARHIZOSPH14_15100</name>
</gene>
<feature type="domain" description="Oxidoreductase molybdopterin-binding" evidence="3">
    <location>
        <begin position="259"/>
        <end position="409"/>
    </location>
</feature>
<feature type="transmembrane region" description="Helical" evidence="2">
    <location>
        <begin position="122"/>
        <end position="142"/>
    </location>
</feature>
<dbReference type="GO" id="GO:0006790">
    <property type="term" value="P:sulfur compound metabolic process"/>
    <property type="evidence" value="ECO:0007669"/>
    <property type="project" value="TreeGrafter"/>
</dbReference>
<dbReference type="GO" id="GO:0020037">
    <property type="term" value="F:heme binding"/>
    <property type="evidence" value="ECO:0007669"/>
    <property type="project" value="TreeGrafter"/>
</dbReference>
<dbReference type="GO" id="GO:0043546">
    <property type="term" value="F:molybdopterin cofactor binding"/>
    <property type="evidence" value="ECO:0007669"/>
    <property type="project" value="TreeGrafter"/>
</dbReference>
<reference evidence="4" key="1">
    <citation type="submission" date="2022-12" db="EMBL/GenBank/DDBJ databases">
        <title>Reference genome sequencing for broad-spectrum identification of bacterial and archaeal isolates by mass spectrometry.</title>
        <authorList>
            <person name="Sekiguchi Y."/>
            <person name="Tourlousse D.M."/>
        </authorList>
    </citation>
    <scope>NUCLEOTIDE SEQUENCE</scope>
    <source>
        <strain evidence="4">14</strain>
    </source>
</reference>
<feature type="compositionally biased region" description="Low complexity" evidence="1">
    <location>
        <begin position="157"/>
        <end position="174"/>
    </location>
</feature>
<accession>A0A9W6CRP3</accession>
<keyword evidence="2" id="KW-0472">Membrane</keyword>
<dbReference type="InterPro" id="IPR000572">
    <property type="entry name" value="OxRdtase_Mopterin-bd_dom"/>
</dbReference>
<dbReference type="Gene3D" id="2.60.40.650">
    <property type="match status" value="1"/>
</dbReference>
<keyword evidence="2" id="KW-0812">Transmembrane</keyword>
<dbReference type="PANTHER" id="PTHR19372:SF7">
    <property type="entry name" value="SULFITE OXIDASE, MITOCHONDRIAL"/>
    <property type="match status" value="1"/>
</dbReference>
<dbReference type="SUPFAM" id="SSF56524">
    <property type="entry name" value="Oxidoreductase molybdopterin-binding domain"/>
    <property type="match status" value="1"/>
</dbReference>
<sequence>MSTDAPSGRIIWPAASGVVAAAAFLAVSELLAVLFARASTPLLAVGSFVVDVVPRPIKEFAISAFGEADKPVLLGGLAVAALVVAAVAGILEIRRRGLGVLVFAAATVVATAAVLTRSGTGALAWIPPVAGGVAGAGVLVLLTSRLRGWARHEGRGPATDAAPAAASDRPSIASDAPQSMARRSFFRVAAIASVGAVLAGAGAAVVRAGTSTIGAVREALLLPSPRSRVAVPAAAELGIPGLSPVITPNADFYRVDTALSVPTVDPSTWRLSIDGLVEERMELGFDDLVAMGLDEYAITLTCVSNEVGGDLVGNAVWLGVPVRDVLRLARPRASADMVLSRSVDGFTASTPLSSLTDDGLDAILAVGMNGEPLPLEHGFPVRMVVPGLYGYVSATKWLTELRVTTFADDEAYWTPRGYSARAPIKFSSRVDTPKLGTSVPAGRVPIAGVAWAQTVGIERVEVRIDDGAWQEARLAEAINADTWVQWVLEWDAEPGTHYLTVRATDRAGRLQIEEPAAIAPDGSTGWQRTLVTVTDDD</sequence>
<dbReference type="RefSeq" id="WP_281883663.1">
    <property type="nucleotide sequence ID" value="NZ_BSDP01000001.1"/>
</dbReference>
<evidence type="ECO:0000313" key="5">
    <source>
        <dbReference type="Proteomes" id="UP001144396"/>
    </source>
</evidence>
<name>A0A9W6CRP3_9MICO</name>
<evidence type="ECO:0000259" key="3">
    <source>
        <dbReference type="Pfam" id="PF00174"/>
    </source>
</evidence>
<feature type="transmembrane region" description="Helical" evidence="2">
    <location>
        <begin position="12"/>
        <end position="36"/>
    </location>
</feature>
<dbReference type="EMBL" id="BSDP01000001">
    <property type="protein sequence ID" value="GLI27268.1"/>
    <property type="molecule type" value="Genomic_DNA"/>
</dbReference>
<feature type="transmembrane region" description="Helical" evidence="2">
    <location>
        <begin position="72"/>
        <end position="91"/>
    </location>
</feature>
<feature type="region of interest" description="Disordered" evidence="1">
    <location>
        <begin position="152"/>
        <end position="174"/>
    </location>
</feature>
<protein>
    <submittedName>
        <fullName evidence="4">Oxidoreductase</fullName>
    </submittedName>
</protein>
<keyword evidence="2" id="KW-1133">Transmembrane helix</keyword>
<dbReference type="Gene3D" id="3.90.420.10">
    <property type="entry name" value="Oxidoreductase, molybdopterin-binding domain"/>
    <property type="match status" value="1"/>
</dbReference>
<evidence type="ECO:0000256" key="1">
    <source>
        <dbReference type="SAM" id="MobiDB-lite"/>
    </source>
</evidence>
<dbReference type="SUPFAM" id="SSF81296">
    <property type="entry name" value="E set domains"/>
    <property type="match status" value="1"/>
</dbReference>
<feature type="transmembrane region" description="Helical" evidence="2">
    <location>
        <begin position="98"/>
        <end position="116"/>
    </location>
</feature>
<dbReference type="PANTHER" id="PTHR19372">
    <property type="entry name" value="SULFITE REDUCTASE"/>
    <property type="match status" value="1"/>
</dbReference>
<dbReference type="InterPro" id="IPR014756">
    <property type="entry name" value="Ig_E-set"/>
</dbReference>
<dbReference type="InterPro" id="IPR036374">
    <property type="entry name" value="OxRdtase_Mopterin-bd_sf"/>
</dbReference>
<dbReference type="Pfam" id="PF00174">
    <property type="entry name" value="Oxidored_molyb"/>
    <property type="match status" value="1"/>
</dbReference>
<dbReference type="Proteomes" id="UP001144396">
    <property type="component" value="Unassembled WGS sequence"/>
</dbReference>
<dbReference type="GO" id="GO:0008482">
    <property type="term" value="F:sulfite oxidase activity"/>
    <property type="evidence" value="ECO:0007669"/>
    <property type="project" value="TreeGrafter"/>
</dbReference>